<evidence type="ECO:0000256" key="5">
    <source>
        <dbReference type="SAM" id="Phobius"/>
    </source>
</evidence>
<evidence type="ECO:0000313" key="10">
    <source>
        <dbReference type="Proteomes" id="UP000319715"/>
    </source>
</evidence>
<gene>
    <name evidence="9" type="ORF">FK492_22710</name>
</gene>
<feature type="transmembrane region" description="Helical" evidence="5">
    <location>
        <begin position="282"/>
        <end position="300"/>
    </location>
</feature>
<feature type="transmembrane region" description="Helical" evidence="5">
    <location>
        <begin position="159"/>
        <end position="182"/>
    </location>
</feature>
<comment type="caution">
    <text evidence="9">The sequence shown here is derived from an EMBL/GenBank/DDBJ whole genome shotgun (WGS) entry which is preliminary data.</text>
</comment>
<feature type="transmembrane region" description="Helical" evidence="5">
    <location>
        <begin position="459"/>
        <end position="478"/>
    </location>
</feature>
<protein>
    <recommendedName>
        <fullName evidence="11">O-antigen polymerase</fullName>
    </recommendedName>
</protein>
<reference evidence="9 10" key="1">
    <citation type="submission" date="2019-06" db="EMBL/GenBank/DDBJ databases">
        <title>Pantoea dispersa Assembly.</title>
        <authorList>
            <person name="Wang J."/>
        </authorList>
    </citation>
    <scope>NUCLEOTIDE SEQUENCE [LARGE SCALE GENOMIC DNA]</scope>
    <source>
        <strain evidence="10">bio</strain>
    </source>
</reference>
<evidence type="ECO:0000256" key="3">
    <source>
        <dbReference type="ARBA" id="ARBA00022989"/>
    </source>
</evidence>
<evidence type="ECO:0000256" key="1">
    <source>
        <dbReference type="ARBA" id="ARBA00004141"/>
    </source>
</evidence>
<evidence type="ECO:0000256" key="4">
    <source>
        <dbReference type="ARBA" id="ARBA00023136"/>
    </source>
</evidence>
<evidence type="ECO:0008006" key="11">
    <source>
        <dbReference type="Google" id="ProtNLM"/>
    </source>
</evidence>
<feature type="transmembrane region" description="Helical" evidence="5">
    <location>
        <begin position="102"/>
        <end position="121"/>
    </location>
</feature>
<feature type="transmembrane region" description="Helical" evidence="5">
    <location>
        <begin position="68"/>
        <end position="90"/>
    </location>
</feature>
<keyword evidence="4 5" id="KW-0472">Membrane</keyword>
<evidence type="ECO:0000313" key="9">
    <source>
        <dbReference type="EMBL" id="TQC64158.1"/>
    </source>
</evidence>
<feature type="transmembrane region" description="Helical" evidence="5">
    <location>
        <begin position="366"/>
        <end position="389"/>
    </location>
</feature>
<comment type="subcellular location">
    <subcellularLocation>
        <location evidence="1">Membrane</location>
        <topology evidence="1">Multi-pass membrane protein</topology>
    </subcellularLocation>
</comment>
<organism evidence="9 10">
    <name type="scientific">Pantoea dispersa</name>
    <dbReference type="NCBI Taxonomy" id="59814"/>
    <lineage>
        <taxon>Bacteria</taxon>
        <taxon>Pseudomonadati</taxon>
        <taxon>Pseudomonadota</taxon>
        <taxon>Gammaproteobacteria</taxon>
        <taxon>Enterobacterales</taxon>
        <taxon>Erwiniaceae</taxon>
        <taxon>Pantoea</taxon>
    </lineage>
</organism>
<keyword evidence="10" id="KW-1185">Reference proteome</keyword>
<keyword evidence="2 5" id="KW-0812">Transmembrane</keyword>
<evidence type="ECO:0000259" key="8">
    <source>
        <dbReference type="Pfam" id="PF15864"/>
    </source>
</evidence>
<dbReference type="InterPro" id="IPR031726">
    <property type="entry name" value="PglL_A"/>
</dbReference>
<dbReference type="InterPro" id="IPR021797">
    <property type="entry name" value="Wzy_C_2"/>
</dbReference>
<feature type="transmembrane region" description="Helical" evidence="5">
    <location>
        <begin position="257"/>
        <end position="275"/>
    </location>
</feature>
<keyword evidence="3 5" id="KW-1133">Transmembrane helix</keyword>
<dbReference type="EMBL" id="VICF01000014">
    <property type="protein sequence ID" value="TQC64158.1"/>
    <property type="molecule type" value="Genomic_DNA"/>
</dbReference>
<dbReference type="PANTHER" id="PTHR37422">
    <property type="entry name" value="TEICHURONIC ACID BIOSYNTHESIS PROTEIN TUAE"/>
    <property type="match status" value="1"/>
</dbReference>
<evidence type="ECO:0000256" key="2">
    <source>
        <dbReference type="ARBA" id="ARBA00022692"/>
    </source>
</evidence>
<name>A0ABY2ZUZ4_9GAMM</name>
<sequence length="610" mass="69839">MLLCCFLSWYLSEARRGAGLMSFFSDIKKYTHDIFSAASNHVPVASIACLAVFAPTLIYIPNNGGSSYALPLNLMTAGLLALFVTGILLTRKFRLATLLDDNNMTHAQLFMLFCIALAVLLQESDHALISGFFRFLNLGFIFILWLVLNQVTQLRNQQITLLTGIVLFAVLQSVLSILQITFPSLLHSMLEFKFEPSAIRPYGIFQQVNVLASFLATGLICSVWLWIKNDKNFPLIISMSALVISVALFLTQSRTGMLGFLLALSIILIISAPQVRIKLIKIIFVIVLGAVIASIVRYQISLGTREYTGSNVARFELWLHSVEMIMAKPFSGWGFGSFEHDFARIRMDAHAYKNSFDVVHPHNEILYYWIEGGVLAFTGLMAILISWFLPFWKLRKNVERQLLWSLTLPVVLHTMLEFPLYQSLPHLWLLLLLGHLALRSSEDDATLSACKEKRRHFSLRLTLAILTLGVSVFFFSGLQTNALLTQAERGQFLSYPSRDQLWNPWIQGERYEFGEMVHCLMRYNQMRDERLLARFVQQSSLWLERHNDHNVFRNAVMIEWHLRHYQRSRRLLRQALTLYPTDESLLQLKAKMMTEWSSAAYAVTDETGNF</sequence>
<dbReference type="PANTHER" id="PTHR37422:SF13">
    <property type="entry name" value="LIPOPOLYSACCHARIDE BIOSYNTHESIS PROTEIN PA4999-RELATED"/>
    <property type="match status" value="1"/>
</dbReference>
<accession>A0ABY2ZUZ4</accession>
<feature type="transmembrane region" description="Helical" evidence="5">
    <location>
        <begin position="401"/>
        <end position="416"/>
    </location>
</feature>
<evidence type="ECO:0000259" key="6">
    <source>
        <dbReference type="Pfam" id="PF04932"/>
    </source>
</evidence>
<dbReference type="Pfam" id="PF11846">
    <property type="entry name" value="Wzy_C_2"/>
    <property type="match status" value="1"/>
</dbReference>
<feature type="domain" description="O-antigen ligase-related" evidence="6">
    <location>
        <begin position="241"/>
        <end position="380"/>
    </location>
</feature>
<proteinExistence type="predicted"/>
<dbReference type="InterPro" id="IPR007016">
    <property type="entry name" value="O-antigen_ligase-rel_domated"/>
</dbReference>
<dbReference type="Pfam" id="PF04932">
    <property type="entry name" value="Wzy_C"/>
    <property type="match status" value="1"/>
</dbReference>
<feature type="domain" description="Virulence factor membrane-bound polymerase C-terminal" evidence="7">
    <location>
        <begin position="402"/>
        <end position="586"/>
    </location>
</feature>
<feature type="transmembrane region" description="Helical" evidence="5">
    <location>
        <begin position="127"/>
        <end position="147"/>
    </location>
</feature>
<dbReference type="Proteomes" id="UP000319715">
    <property type="component" value="Unassembled WGS sequence"/>
</dbReference>
<dbReference type="InterPro" id="IPR051533">
    <property type="entry name" value="WaaL-like"/>
</dbReference>
<dbReference type="Pfam" id="PF15864">
    <property type="entry name" value="PglL_A"/>
    <property type="match status" value="1"/>
</dbReference>
<evidence type="ECO:0000259" key="7">
    <source>
        <dbReference type="Pfam" id="PF11846"/>
    </source>
</evidence>
<feature type="domain" description="Protein glycosylation ligase" evidence="8">
    <location>
        <begin position="201"/>
        <end position="226"/>
    </location>
</feature>
<feature type="transmembrane region" description="Helical" evidence="5">
    <location>
        <begin position="233"/>
        <end position="251"/>
    </location>
</feature>
<feature type="transmembrane region" description="Helical" evidence="5">
    <location>
        <begin position="202"/>
        <end position="226"/>
    </location>
</feature>